<dbReference type="PANTHER" id="PTHR34630">
    <property type="entry name" value="OS11G0677101 PROTEIN"/>
    <property type="match status" value="1"/>
</dbReference>
<proteinExistence type="predicted"/>
<dbReference type="Proteomes" id="UP000043316">
    <property type="component" value="Unassembled WGS sequence"/>
</dbReference>
<evidence type="ECO:0000313" key="1">
    <source>
        <dbReference type="EMBL" id="CRY55861.1"/>
    </source>
</evidence>
<dbReference type="PANTHER" id="PTHR34630:SF34">
    <property type="entry name" value="OS11G0245800 PROTEIN"/>
    <property type="match status" value="1"/>
</dbReference>
<name>A0A0H5MFL2_YERIN</name>
<evidence type="ECO:0000313" key="2">
    <source>
        <dbReference type="Proteomes" id="UP000043316"/>
    </source>
</evidence>
<dbReference type="SUPFAM" id="SSF52058">
    <property type="entry name" value="L domain-like"/>
    <property type="match status" value="1"/>
</dbReference>
<dbReference type="InterPro" id="IPR032675">
    <property type="entry name" value="LRR_dom_sf"/>
</dbReference>
<dbReference type="AlphaFoldDB" id="A0A0H5MFL2"/>
<sequence length="403" mass="46168">MKIVNTNSVLDITRHGVMLGDNDKNNKALESVNQWESSAPIGENRTVFANKIRDVIARDSVMLELACGDISSLPNVLPEGITNLKIYGCKKLSTLPDNLPSSITTLEIDYCEEIFSLSESTLKNLLELTIINCPNIALSEISLPDSLQHINLYIKSNQRILLPFDKLPVSLKSMWLSYCFLIDKNKIKDAGIKLAGRVTQAAMEFKLGDIVYGLNDEKRSLLTQVHHLNDFSSKDILCQAIMTDAIWEHSDFLYFDKYRDDQIIKETLTDAERAIDFKGFLERHKKYNILERHEEKSYRPEKSLENICLSRTSKAGLEFQIMEREGRVFFCVDDLIDSIPDIAQKKVYNGISITASELRWLYRHRDHPNVKEKVKFCLDGEFISQEKVFSMAGWETYHPKSSN</sequence>
<dbReference type="Gene3D" id="3.80.10.10">
    <property type="entry name" value="Ribonuclease Inhibitor"/>
    <property type="match status" value="1"/>
</dbReference>
<dbReference type="RefSeq" id="WP_053009886.1">
    <property type="nucleotide sequence ID" value="NZ_CWJI01000009.1"/>
</dbReference>
<protein>
    <submittedName>
        <fullName evidence="1">Type III secretion protein GogB</fullName>
    </submittedName>
</protein>
<reference evidence="2" key="1">
    <citation type="submission" date="2015-03" db="EMBL/GenBank/DDBJ databases">
        <authorList>
            <consortium name="Pathogen Informatics"/>
        </authorList>
    </citation>
    <scope>NUCLEOTIDE SEQUENCE [LARGE SCALE GENOMIC DNA]</scope>
    <source>
        <strain evidence="2">R148</strain>
    </source>
</reference>
<gene>
    <name evidence="1" type="ORF">ERS008476_02870</name>
</gene>
<dbReference type="EMBL" id="CWJI01000009">
    <property type="protein sequence ID" value="CRY55861.1"/>
    <property type="molecule type" value="Genomic_DNA"/>
</dbReference>
<accession>A0A0H5MFL2</accession>
<organism evidence="1 2">
    <name type="scientific">Yersinia intermedia</name>
    <dbReference type="NCBI Taxonomy" id="631"/>
    <lineage>
        <taxon>Bacteria</taxon>
        <taxon>Pseudomonadati</taxon>
        <taxon>Pseudomonadota</taxon>
        <taxon>Gammaproteobacteria</taxon>
        <taxon>Enterobacterales</taxon>
        <taxon>Yersiniaceae</taxon>
        <taxon>Yersinia</taxon>
    </lineage>
</organism>